<keyword evidence="8" id="KW-1185">Reference proteome</keyword>
<evidence type="ECO:0000256" key="5">
    <source>
        <dbReference type="SAM" id="SignalP"/>
    </source>
</evidence>
<dbReference type="PANTHER" id="PTHR11610">
    <property type="entry name" value="LIPASE"/>
    <property type="match status" value="1"/>
</dbReference>
<evidence type="ECO:0000256" key="1">
    <source>
        <dbReference type="ARBA" id="ARBA00004613"/>
    </source>
</evidence>
<evidence type="ECO:0000313" key="7">
    <source>
        <dbReference type="EMBL" id="BES87648.1"/>
    </source>
</evidence>
<dbReference type="Pfam" id="PF00151">
    <property type="entry name" value="Lipase"/>
    <property type="match status" value="1"/>
</dbReference>
<dbReference type="Gene3D" id="3.40.50.1820">
    <property type="entry name" value="alpha/beta hydrolase"/>
    <property type="match status" value="1"/>
</dbReference>
<dbReference type="InterPro" id="IPR013818">
    <property type="entry name" value="Lipase"/>
</dbReference>
<proteinExistence type="inferred from homology"/>
<dbReference type="EMBL" id="AP028909">
    <property type="protein sequence ID" value="BES87648.1"/>
    <property type="molecule type" value="Genomic_DNA"/>
</dbReference>
<accession>A0ABN7A6T4</accession>
<keyword evidence="3" id="KW-0964">Secreted</keyword>
<dbReference type="InterPro" id="IPR000734">
    <property type="entry name" value="TAG_lipase"/>
</dbReference>
<protein>
    <submittedName>
        <fullName evidence="7">Lipase</fullName>
    </submittedName>
</protein>
<evidence type="ECO:0000259" key="6">
    <source>
        <dbReference type="Pfam" id="PF00151"/>
    </source>
</evidence>
<name>A0ABN7A6T4_9HEMI</name>
<feature type="domain" description="Lipase" evidence="6">
    <location>
        <begin position="55"/>
        <end position="316"/>
    </location>
</feature>
<dbReference type="PRINTS" id="PR00821">
    <property type="entry name" value="TAGLIPASE"/>
</dbReference>
<reference evidence="7 8" key="1">
    <citation type="submission" date="2023-09" db="EMBL/GenBank/DDBJ databases">
        <title>Nesidiocoris tenuis whole genome shotgun sequence.</title>
        <authorList>
            <person name="Shibata T."/>
            <person name="Shimoda M."/>
            <person name="Kobayashi T."/>
            <person name="Uehara T."/>
        </authorList>
    </citation>
    <scope>NUCLEOTIDE SEQUENCE [LARGE SCALE GENOMIC DNA]</scope>
    <source>
        <strain evidence="7 8">Japan</strain>
    </source>
</reference>
<evidence type="ECO:0000313" key="8">
    <source>
        <dbReference type="Proteomes" id="UP001307889"/>
    </source>
</evidence>
<dbReference type="InterPro" id="IPR029058">
    <property type="entry name" value="AB_hydrolase_fold"/>
</dbReference>
<comment type="similarity">
    <text evidence="2 4">Belongs to the AB hydrolase superfamily. Lipase family.</text>
</comment>
<feature type="signal peptide" evidence="5">
    <location>
        <begin position="1"/>
        <end position="21"/>
    </location>
</feature>
<dbReference type="PANTHER" id="PTHR11610:SF173">
    <property type="entry name" value="LIPASE DOMAIN-CONTAINING PROTEIN-RELATED"/>
    <property type="match status" value="1"/>
</dbReference>
<dbReference type="SUPFAM" id="SSF53474">
    <property type="entry name" value="alpha/beta-Hydrolases"/>
    <property type="match status" value="1"/>
</dbReference>
<dbReference type="Proteomes" id="UP001307889">
    <property type="component" value="Chromosome 1"/>
</dbReference>
<gene>
    <name evidence="7" type="ORF">NTJ_00450</name>
</gene>
<comment type="subcellular location">
    <subcellularLocation>
        <location evidence="1">Secreted</location>
    </subcellularLocation>
</comment>
<evidence type="ECO:0000256" key="2">
    <source>
        <dbReference type="ARBA" id="ARBA00010701"/>
    </source>
</evidence>
<organism evidence="7 8">
    <name type="scientific">Nesidiocoris tenuis</name>
    <dbReference type="NCBI Taxonomy" id="355587"/>
    <lineage>
        <taxon>Eukaryota</taxon>
        <taxon>Metazoa</taxon>
        <taxon>Ecdysozoa</taxon>
        <taxon>Arthropoda</taxon>
        <taxon>Hexapoda</taxon>
        <taxon>Insecta</taxon>
        <taxon>Pterygota</taxon>
        <taxon>Neoptera</taxon>
        <taxon>Paraneoptera</taxon>
        <taxon>Hemiptera</taxon>
        <taxon>Heteroptera</taxon>
        <taxon>Panheteroptera</taxon>
        <taxon>Cimicomorpha</taxon>
        <taxon>Miridae</taxon>
        <taxon>Dicyphina</taxon>
        <taxon>Nesidiocoris</taxon>
    </lineage>
</organism>
<feature type="chain" id="PRO_5045235617" evidence="5">
    <location>
        <begin position="22"/>
        <end position="322"/>
    </location>
</feature>
<evidence type="ECO:0000256" key="3">
    <source>
        <dbReference type="ARBA" id="ARBA00022525"/>
    </source>
</evidence>
<keyword evidence="5" id="KW-0732">Signal</keyword>
<sequence>MRDSKTVSAAVFLLAVIGAQALPLELDLPQQNEFFNTNFTETVLFDFYSRASGVNNPIRLTTGDRAALKSAGFDKNKNTIVVIHGYLNKVTSKMPQTVKDAVLQFQDANVICVDWNYFTRNPNYFWVVSEMLPVGEFIGDFITFLANEGLTEDRMHIIGHSLGAHVSGFAGKRLQANGLIPARISGLDPAAPDIMYKSAWKRLSSTDARFVDCIHTCGGLLGMAEAICQVDFYPNGGINVQPGCHFFDAGKCSHGRSYQFFAESVDPTHHFSGQKCHSVVVGVPYNCGGELADMGYYVPPKTRGIYYLTTASSPPFALDIDS</sequence>
<evidence type="ECO:0000256" key="4">
    <source>
        <dbReference type="RuleBase" id="RU004262"/>
    </source>
</evidence>
<dbReference type="InterPro" id="IPR033906">
    <property type="entry name" value="Lipase_N"/>
</dbReference>
<dbReference type="CDD" id="cd00707">
    <property type="entry name" value="Pancreat_lipase_like"/>
    <property type="match status" value="1"/>
</dbReference>